<dbReference type="InterPro" id="IPR003423">
    <property type="entry name" value="OMP_efflux"/>
</dbReference>
<dbReference type="InterPro" id="IPR051906">
    <property type="entry name" value="TolC-like"/>
</dbReference>
<evidence type="ECO:0000313" key="10">
    <source>
        <dbReference type="EMBL" id="UYW00753.1"/>
    </source>
</evidence>
<dbReference type="Proteomes" id="UP001163328">
    <property type="component" value="Chromosome"/>
</dbReference>
<comment type="similarity">
    <text evidence="2">Belongs to the outer membrane factor (OMF) (TC 1.B.17) family.</text>
</comment>
<accession>A0ABY6LWM9</accession>
<keyword evidence="6" id="KW-0472">Membrane</keyword>
<evidence type="ECO:0000256" key="9">
    <source>
        <dbReference type="SAM" id="SignalP"/>
    </source>
</evidence>
<name>A0ABY6LWM9_9FLAO</name>
<evidence type="ECO:0000313" key="11">
    <source>
        <dbReference type="Proteomes" id="UP001163328"/>
    </source>
</evidence>
<proteinExistence type="inferred from homology"/>
<organism evidence="10 11">
    <name type="scientific">Flavobacterium agricola</name>
    <dbReference type="NCBI Taxonomy" id="2870839"/>
    <lineage>
        <taxon>Bacteria</taxon>
        <taxon>Pseudomonadati</taxon>
        <taxon>Bacteroidota</taxon>
        <taxon>Flavobacteriia</taxon>
        <taxon>Flavobacteriales</taxon>
        <taxon>Flavobacteriaceae</taxon>
        <taxon>Flavobacterium</taxon>
    </lineage>
</organism>
<dbReference type="RefSeq" id="WP_264432836.1">
    <property type="nucleotide sequence ID" value="NZ_CP081495.1"/>
</dbReference>
<protein>
    <submittedName>
        <fullName evidence="10">TolC family protein</fullName>
    </submittedName>
</protein>
<dbReference type="Pfam" id="PF02321">
    <property type="entry name" value="OEP"/>
    <property type="match status" value="2"/>
</dbReference>
<evidence type="ECO:0000256" key="1">
    <source>
        <dbReference type="ARBA" id="ARBA00004442"/>
    </source>
</evidence>
<evidence type="ECO:0000256" key="6">
    <source>
        <dbReference type="ARBA" id="ARBA00023136"/>
    </source>
</evidence>
<evidence type="ECO:0000256" key="2">
    <source>
        <dbReference type="ARBA" id="ARBA00007613"/>
    </source>
</evidence>
<feature type="chain" id="PRO_5046093873" evidence="9">
    <location>
        <begin position="24"/>
        <end position="482"/>
    </location>
</feature>
<keyword evidence="8" id="KW-0175">Coiled coil</keyword>
<evidence type="ECO:0000256" key="4">
    <source>
        <dbReference type="ARBA" id="ARBA00022452"/>
    </source>
</evidence>
<keyword evidence="7" id="KW-0998">Cell outer membrane</keyword>
<keyword evidence="4" id="KW-1134">Transmembrane beta strand</keyword>
<dbReference type="EMBL" id="CP081495">
    <property type="protein sequence ID" value="UYW00753.1"/>
    <property type="molecule type" value="Genomic_DNA"/>
</dbReference>
<keyword evidence="3" id="KW-0813">Transport</keyword>
<evidence type="ECO:0000256" key="7">
    <source>
        <dbReference type="ARBA" id="ARBA00023237"/>
    </source>
</evidence>
<keyword evidence="9" id="KW-0732">Signal</keyword>
<feature type="coiled-coil region" evidence="8">
    <location>
        <begin position="254"/>
        <end position="281"/>
    </location>
</feature>
<dbReference type="Gene3D" id="1.20.1600.10">
    <property type="entry name" value="Outer membrane efflux proteins (OEP)"/>
    <property type="match status" value="1"/>
</dbReference>
<comment type="subcellular location">
    <subcellularLocation>
        <location evidence="1">Cell outer membrane</location>
    </subcellularLocation>
</comment>
<keyword evidence="11" id="KW-1185">Reference proteome</keyword>
<reference evidence="10" key="1">
    <citation type="submission" date="2021-08" db="EMBL/GenBank/DDBJ databases">
        <title>Flavobacterium sp. strain CC-SYL302.</title>
        <authorList>
            <person name="Lin S.-Y."/>
            <person name="Lee T.-H."/>
            <person name="Young C.-C."/>
        </authorList>
    </citation>
    <scope>NUCLEOTIDE SEQUENCE</scope>
    <source>
        <strain evidence="10">CC-SYL302</strain>
    </source>
</reference>
<evidence type="ECO:0000256" key="8">
    <source>
        <dbReference type="SAM" id="Coils"/>
    </source>
</evidence>
<gene>
    <name evidence="10" type="ORF">K5I29_09515</name>
</gene>
<dbReference type="PANTHER" id="PTHR30026:SF20">
    <property type="entry name" value="OUTER MEMBRANE PROTEIN TOLC"/>
    <property type="match status" value="1"/>
</dbReference>
<dbReference type="PANTHER" id="PTHR30026">
    <property type="entry name" value="OUTER MEMBRANE PROTEIN TOLC"/>
    <property type="match status" value="1"/>
</dbReference>
<keyword evidence="5" id="KW-0812">Transmembrane</keyword>
<evidence type="ECO:0000256" key="3">
    <source>
        <dbReference type="ARBA" id="ARBA00022448"/>
    </source>
</evidence>
<dbReference type="SUPFAM" id="SSF56954">
    <property type="entry name" value="Outer membrane efflux proteins (OEP)"/>
    <property type="match status" value="1"/>
</dbReference>
<sequence length="482" mass="54389">MKNNFIFKSLFLGIFCFSGSTFAQNLWTLEQCVEHALVHNVSVQNTELEVKLAEIDRTGAKAAFLPSINASANHSWNVGLNQNITTGLLQNQTTQFSSAAIQAGVDIYRGLEKQYALRRSNLALHASKYQLQKMQDDVALNVINAYLQIVFNKENLRVQTQQHEYDKKQYERTKNLVEAGSLPKGDLLDISATVAKDEQNVITAENNLIISKISLAQLLQLEDFETFDIADQGHYAITESAVMLEEPAAIVKRAKETRAEIKIAETNIELASRDLKIARSRFQPTLQAYYNFNTRAAYSDRVVGYIPNATTPYSVVGTVQSTGENVIAPNFSPILGGPENIWKQFDNNKGHSYGLALSIPVFNGLSVRNNVERNKVNVKRAELNYELESQNLEKKVYTAYTDTKSALKAYEAAEQTLSFREQSLEYARERYEVGLLNVFDLTQVQTLHVNAQSEALRTKYDYIFKTKILEFYFGIPVTELTK</sequence>
<feature type="signal peptide" evidence="9">
    <location>
        <begin position="1"/>
        <end position="23"/>
    </location>
</feature>
<evidence type="ECO:0000256" key="5">
    <source>
        <dbReference type="ARBA" id="ARBA00022692"/>
    </source>
</evidence>